<keyword evidence="3" id="KW-1185">Reference proteome</keyword>
<protein>
    <submittedName>
        <fullName evidence="2">Aldo/keto reductase</fullName>
    </submittedName>
</protein>
<dbReference type="EMBL" id="JBITLV010000006">
    <property type="protein sequence ID" value="MFI7589141.1"/>
    <property type="molecule type" value="Genomic_DNA"/>
</dbReference>
<dbReference type="SUPFAM" id="SSF51430">
    <property type="entry name" value="NAD(P)-linked oxidoreductase"/>
    <property type="match status" value="1"/>
</dbReference>
<dbReference type="RefSeq" id="WP_398283535.1">
    <property type="nucleotide sequence ID" value="NZ_JBITLV010000006.1"/>
</dbReference>
<dbReference type="Proteomes" id="UP001612915">
    <property type="component" value="Unassembled WGS sequence"/>
</dbReference>
<dbReference type="InterPro" id="IPR050523">
    <property type="entry name" value="AKR_Detox_Biosynth"/>
</dbReference>
<name>A0ABW8ARZ5_9ACTN</name>
<reference evidence="2 3" key="1">
    <citation type="submission" date="2024-10" db="EMBL/GenBank/DDBJ databases">
        <title>The Natural Products Discovery Center: Release of the First 8490 Sequenced Strains for Exploring Actinobacteria Biosynthetic Diversity.</title>
        <authorList>
            <person name="Kalkreuter E."/>
            <person name="Kautsar S.A."/>
            <person name="Yang D."/>
            <person name="Bader C.D."/>
            <person name="Teijaro C.N."/>
            <person name="Fluegel L."/>
            <person name="Davis C.M."/>
            <person name="Simpson J.R."/>
            <person name="Lauterbach L."/>
            <person name="Steele A.D."/>
            <person name="Gui C."/>
            <person name="Meng S."/>
            <person name="Li G."/>
            <person name="Viehrig K."/>
            <person name="Ye F."/>
            <person name="Su P."/>
            <person name="Kiefer A.F."/>
            <person name="Nichols A."/>
            <person name="Cepeda A.J."/>
            <person name="Yan W."/>
            <person name="Fan B."/>
            <person name="Jiang Y."/>
            <person name="Adhikari A."/>
            <person name="Zheng C.-J."/>
            <person name="Schuster L."/>
            <person name="Cowan T.M."/>
            <person name="Smanski M.J."/>
            <person name="Chevrette M.G."/>
            <person name="De Carvalho L.P.S."/>
            <person name="Shen B."/>
        </authorList>
    </citation>
    <scope>NUCLEOTIDE SEQUENCE [LARGE SCALE GENOMIC DNA]</scope>
    <source>
        <strain evidence="2 3">NPDC049639</strain>
    </source>
</reference>
<dbReference type="PANTHER" id="PTHR43364:SF18">
    <property type="entry name" value="OXIDOREDUCTASE"/>
    <property type="match status" value="1"/>
</dbReference>
<evidence type="ECO:0000313" key="2">
    <source>
        <dbReference type="EMBL" id="MFI7589141.1"/>
    </source>
</evidence>
<sequence length="321" mass="33351">MEQRYVGRTGLRVSRLGLGTLTWGRDTREEEAGEQLRELLEAGGDLVDVGTGYGDGAAEEVLGKLIGPLAHRDELVISAKAVVPSYATGPDLSRRSVIAALDATLTRLGVDHVDLWTAPGWSSHVPLAETLSALETAVRSGRARYAGLANVDGWQATLATATASGGAVPTGGAAPGVPVAVQTEYSLLCRGPERELLPAARHLGLGVIGWSPLGRGVLTGKYRAGTPADSRAASPHLARFVQPYLERGPRRVVDALVTAADGLGCDPLDVALGWVLNRPGVSAVLVGARTAAQFRASLAAEETELPAEIVNALNEISAPPS</sequence>
<dbReference type="Gene3D" id="3.20.20.100">
    <property type="entry name" value="NADP-dependent oxidoreductase domain"/>
    <property type="match status" value="1"/>
</dbReference>
<proteinExistence type="predicted"/>
<dbReference type="InterPro" id="IPR023210">
    <property type="entry name" value="NADP_OxRdtase_dom"/>
</dbReference>
<dbReference type="Pfam" id="PF00248">
    <property type="entry name" value="Aldo_ket_red"/>
    <property type="match status" value="1"/>
</dbReference>
<comment type="caution">
    <text evidence="2">The sequence shown here is derived from an EMBL/GenBank/DDBJ whole genome shotgun (WGS) entry which is preliminary data.</text>
</comment>
<organism evidence="2 3">
    <name type="scientific">Spongisporangium articulatum</name>
    <dbReference type="NCBI Taxonomy" id="3362603"/>
    <lineage>
        <taxon>Bacteria</taxon>
        <taxon>Bacillati</taxon>
        <taxon>Actinomycetota</taxon>
        <taxon>Actinomycetes</taxon>
        <taxon>Kineosporiales</taxon>
        <taxon>Kineosporiaceae</taxon>
        <taxon>Spongisporangium</taxon>
    </lineage>
</organism>
<evidence type="ECO:0000313" key="3">
    <source>
        <dbReference type="Proteomes" id="UP001612915"/>
    </source>
</evidence>
<gene>
    <name evidence="2" type="ORF">ACIB24_18920</name>
</gene>
<feature type="domain" description="NADP-dependent oxidoreductase" evidence="1">
    <location>
        <begin position="15"/>
        <end position="317"/>
    </location>
</feature>
<dbReference type="InterPro" id="IPR036812">
    <property type="entry name" value="NAD(P)_OxRdtase_dom_sf"/>
</dbReference>
<dbReference type="PANTHER" id="PTHR43364">
    <property type="entry name" value="NADH-SPECIFIC METHYLGLYOXAL REDUCTASE-RELATED"/>
    <property type="match status" value="1"/>
</dbReference>
<accession>A0ABW8ARZ5</accession>
<evidence type="ECO:0000259" key="1">
    <source>
        <dbReference type="Pfam" id="PF00248"/>
    </source>
</evidence>